<keyword evidence="1" id="KW-1185">Reference proteome</keyword>
<accession>A0A0M3I0Q9</accession>
<organism evidence="1 2">
    <name type="scientific">Ascaris lumbricoides</name>
    <name type="common">Giant roundworm</name>
    <dbReference type="NCBI Taxonomy" id="6252"/>
    <lineage>
        <taxon>Eukaryota</taxon>
        <taxon>Metazoa</taxon>
        <taxon>Ecdysozoa</taxon>
        <taxon>Nematoda</taxon>
        <taxon>Chromadorea</taxon>
        <taxon>Rhabditida</taxon>
        <taxon>Spirurina</taxon>
        <taxon>Ascaridomorpha</taxon>
        <taxon>Ascaridoidea</taxon>
        <taxon>Ascarididae</taxon>
        <taxon>Ascaris</taxon>
    </lineage>
</organism>
<proteinExistence type="predicted"/>
<sequence length="75" mass="8494">MISVNATLLLRFSRSDNFLPNPRPFRAQRTERQGTHVIFLLGAQELQLLLMTQVSKTKARGECVITIIICPKPSK</sequence>
<dbReference type="AlphaFoldDB" id="A0A0M3I0Q9"/>
<dbReference type="Proteomes" id="UP000036681">
    <property type="component" value="Unplaced"/>
</dbReference>
<evidence type="ECO:0000313" key="1">
    <source>
        <dbReference type="Proteomes" id="UP000036681"/>
    </source>
</evidence>
<protein>
    <submittedName>
        <fullName evidence="2">Uncharacterized protein</fullName>
    </submittedName>
</protein>
<evidence type="ECO:0000313" key="2">
    <source>
        <dbReference type="WBParaSite" id="ALUE_0000974801-mRNA-1"/>
    </source>
</evidence>
<reference evidence="2" key="1">
    <citation type="submission" date="2017-02" db="UniProtKB">
        <authorList>
            <consortium name="WormBaseParasite"/>
        </authorList>
    </citation>
    <scope>IDENTIFICATION</scope>
</reference>
<dbReference type="WBParaSite" id="ALUE_0000974801-mRNA-1">
    <property type="protein sequence ID" value="ALUE_0000974801-mRNA-1"/>
    <property type="gene ID" value="ALUE_0000974801"/>
</dbReference>
<name>A0A0M3I0Q9_ASCLU</name>